<dbReference type="EMBL" id="CAKXAJ010005224">
    <property type="protein sequence ID" value="CAH2209075.1"/>
    <property type="molecule type" value="Genomic_DNA"/>
</dbReference>
<evidence type="ECO:0000313" key="2">
    <source>
        <dbReference type="EMBL" id="CAH2209075.1"/>
    </source>
</evidence>
<keyword evidence="3" id="KW-1185">Reference proteome</keyword>
<accession>A0A8S4QL28</accession>
<gene>
    <name evidence="2" type="primary">jg26645</name>
    <name evidence="2" type="ORF">PAEG_LOCUS1484</name>
</gene>
<organism evidence="2 3">
    <name type="scientific">Pararge aegeria aegeria</name>
    <dbReference type="NCBI Taxonomy" id="348720"/>
    <lineage>
        <taxon>Eukaryota</taxon>
        <taxon>Metazoa</taxon>
        <taxon>Ecdysozoa</taxon>
        <taxon>Arthropoda</taxon>
        <taxon>Hexapoda</taxon>
        <taxon>Insecta</taxon>
        <taxon>Pterygota</taxon>
        <taxon>Neoptera</taxon>
        <taxon>Endopterygota</taxon>
        <taxon>Lepidoptera</taxon>
        <taxon>Glossata</taxon>
        <taxon>Ditrysia</taxon>
        <taxon>Papilionoidea</taxon>
        <taxon>Nymphalidae</taxon>
        <taxon>Satyrinae</taxon>
        <taxon>Satyrini</taxon>
        <taxon>Parargina</taxon>
        <taxon>Pararge</taxon>
    </lineage>
</organism>
<dbReference type="AlphaFoldDB" id="A0A8S4QL28"/>
<feature type="region of interest" description="Disordered" evidence="1">
    <location>
        <begin position="1"/>
        <end position="32"/>
    </location>
</feature>
<protein>
    <submittedName>
        <fullName evidence="2">Jg26645 protein</fullName>
    </submittedName>
</protein>
<comment type="caution">
    <text evidence="2">The sequence shown here is derived from an EMBL/GenBank/DDBJ whole genome shotgun (WGS) entry which is preliminary data.</text>
</comment>
<evidence type="ECO:0000256" key="1">
    <source>
        <dbReference type="SAM" id="MobiDB-lite"/>
    </source>
</evidence>
<evidence type="ECO:0000313" key="3">
    <source>
        <dbReference type="Proteomes" id="UP000838756"/>
    </source>
</evidence>
<name>A0A8S4QL28_9NEOP</name>
<proteinExistence type="predicted"/>
<feature type="non-terminal residue" evidence="2">
    <location>
        <position position="32"/>
    </location>
</feature>
<dbReference type="Proteomes" id="UP000838756">
    <property type="component" value="Unassembled WGS sequence"/>
</dbReference>
<sequence>MRSSLEVAMGGAHSSESEWTLASQGAGMAAPH</sequence>
<reference evidence="2" key="1">
    <citation type="submission" date="2022-03" db="EMBL/GenBank/DDBJ databases">
        <authorList>
            <person name="Lindestad O."/>
        </authorList>
    </citation>
    <scope>NUCLEOTIDE SEQUENCE</scope>
</reference>